<dbReference type="Proteomes" id="UP000184188">
    <property type="component" value="Unassembled WGS sequence"/>
</dbReference>
<evidence type="ECO:0000256" key="5">
    <source>
        <dbReference type="ARBA" id="ARBA00022679"/>
    </source>
</evidence>
<feature type="compositionally biased region" description="Basic and acidic residues" evidence="10">
    <location>
        <begin position="61"/>
        <end position="86"/>
    </location>
</feature>
<dbReference type="Gene3D" id="3.40.1280.10">
    <property type="match status" value="1"/>
</dbReference>
<feature type="region of interest" description="Disordered" evidence="10">
    <location>
        <begin position="101"/>
        <end position="134"/>
    </location>
</feature>
<keyword evidence="3" id="KW-0698">rRNA processing</keyword>
<dbReference type="STRING" id="1073090.A0A1L9SPV2"/>
<dbReference type="GO" id="GO:0005739">
    <property type="term" value="C:mitochondrion"/>
    <property type="evidence" value="ECO:0007669"/>
    <property type="project" value="UniProtKB-SubCell"/>
</dbReference>
<evidence type="ECO:0000256" key="7">
    <source>
        <dbReference type="ARBA" id="ARBA00022946"/>
    </source>
</evidence>
<dbReference type="Pfam" id="PF08032">
    <property type="entry name" value="SpoU_sub_bind"/>
    <property type="match status" value="1"/>
</dbReference>
<dbReference type="SMART" id="SM00967">
    <property type="entry name" value="SpoU_sub_bind"/>
    <property type="match status" value="1"/>
</dbReference>
<dbReference type="Pfam" id="PF00588">
    <property type="entry name" value="SpoU_methylase"/>
    <property type="match status" value="1"/>
</dbReference>
<dbReference type="GeneID" id="34611098"/>
<dbReference type="SUPFAM" id="SSF75217">
    <property type="entry name" value="alpha/beta knot"/>
    <property type="match status" value="1"/>
</dbReference>
<evidence type="ECO:0000259" key="11">
    <source>
        <dbReference type="SMART" id="SM00967"/>
    </source>
</evidence>
<dbReference type="RefSeq" id="XP_022583750.1">
    <property type="nucleotide sequence ID" value="XM_022724633.1"/>
</dbReference>
<dbReference type="AlphaFoldDB" id="A0A1L9SPV2"/>
<sequence length="479" mass="51702">MSRCSAKMAASILFPSRQLLAHLEKGSNPLNSVRYASLTSAISRGIRRSQPRPSFRPSRRSAADEDRPKREPRPQTGRSSEREKRWPKKVDFDAAEFVKSGRFVPARKENPTASPEAAHRKKPSKEAPRHHRATDTMPERIRTNVRVPESIPYSSPASEFIYGASAIEAALRCGRRKLWKLYLYQAADEELGAAKVALRKLALTKNIPVKMVFAGWDRLLDKMSAGRPHNGCVLEASPLPCQPVRSFAAVPSTDESHFSVVLAPQSREEAAVNGTNSRIAIVRPQSASSLPRPRYPFALLLDGVVDPGNVGAIIRSAYYLGIDAVIFAGRNSAPLSPVTIKASAGAAENMTLLRVSNEVAFIQESRAQGWKFYAADAPQQGSATVDLLPLSSGAGSDSQQDLLAQSPTVLMLGSEGTGLSHHIKSHADAIVSIPGTRLASPLGVDADPARVDSLNVSVAAALLMDKFLGGPLLSQVRSK</sequence>
<dbReference type="PANTHER" id="PTHR46103:SF1">
    <property type="entry name" value="RRNA METHYLTRANSFERASE 1, MITOCHONDRIAL"/>
    <property type="match status" value="1"/>
</dbReference>
<reference evidence="13" key="1">
    <citation type="journal article" date="2017" name="Genome Biol.">
        <title>Comparative genomics reveals high biological diversity and specific adaptations in the industrially and medically important fungal genus Aspergillus.</title>
        <authorList>
            <person name="de Vries R.P."/>
            <person name="Riley R."/>
            <person name="Wiebenga A."/>
            <person name="Aguilar-Osorio G."/>
            <person name="Amillis S."/>
            <person name="Uchima C.A."/>
            <person name="Anderluh G."/>
            <person name="Asadollahi M."/>
            <person name="Askin M."/>
            <person name="Barry K."/>
            <person name="Battaglia E."/>
            <person name="Bayram O."/>
            <person name="Benocci T."/>
            <person name="Braus-Stromeyer S.A."/>
            <person name="Caldana C."/>
            <person name="Canovas D."/>
            <person name="Cerqueira G.C."/>
            <person name="Chen F."/>
            <person name="Chen W."/>
            <person name="Choi C."/>
            <person name="Clum A."/>
            <person name="Dos Santos R.A."/>
            <person name="Damasio A.R."/>
            <person name="Diallinas G."/>
            <person name="Emri T."/>
            <person name="Fekete E."/>
            <person name="Flipphi M."/>
            <person name="Freyberg S."/>
            <person name="Gallo A."/>
            <person name="Gournas C."/>
            <person name="Habgood R."/>
            <person name="Hainaut M."/>
            <person name="Harispe M.L."/>
            <person name="Henrissat B."/>
            <person name="Hilden K.S."/>
            <person name="Hope R."/>
            <person name="Hossain A."/>
            <person name="Karabika E."/>
            <person name="Karaffa L."/>
            <person name="Karanyi Z."/>
            <person name="Krasevec N."/>
            <person name="Kuo A."/>
            <person name="Kusch H."/>
            <person name="LaButti K."/>
            <person name="Lagendijk E.L."/>
            <person name="Lapidus A."/>
            <person name="Levasseur A."/>
            <person name="Lindquist E."/>
            <person name="Lipzen A."/>
            <person name="Logrieco A.F."/>
            <person name="MacCabe A."/>
            <person name="Maekelae M.R."/>
            <person name="Malavazi I."/>
            <person name="Melin P."/>
            <person name="Meyer V."/>
            <person name="Mielnichuk N."/>
            <person name="Miskei M."/>
            <person name="Molnar A.P."/>
            <person name="Mule G."/>
            <person name="Ngan C.Y."/>
            <person name="Orejas M."/>
            <person name="Orosz E."/>
            <person name="Ouedraogo J.P."/>
            <person name="Overkamp K.M."/>
            <person name="Park H.-S."/>
            <person name="Perrone G."/>
            <person name="Piumi F."/>
            <person name="Punt P.J."/>
            <person name="Ram A.F."/>
            <person name="Ramon A."/>
            <person name="Rauscher S."/>
            <person name="Record E."/>
            <person name="Riano-Pachon D.M."/>
            <person name="Robert V."/>
            <person name="Roehrig J."/>
            <person name="Ruller R."/>
            <person name="Salamov A."/>
            <person name="Salih N.S."/>
            <person name="Samson R.A."/>
            <person name="Sandor E."/>
            <person name="Sanguinetti M."/>
            <person name="Schuetze T."/>
            <person name="Sepcic K."/>
            <person name="Shelest E."/>
            <person name="Sherlock G."/>
            <person name="Sophianopoulou V."/>
            <person name="Squina F.M."/>
            <person name="Sun H."/>
            <person name="Susca A."/>
            <person name="Todd R.B."/>
            <person name="Tsang A."/>
            <person name="Unkles S.E."/>
            <person name="van de Wiele N."/>
            <person name="van Rossen-Uffink D."/>
            <person name="Oliveira J.V."/>
            <person name="Vesth T.C."/>
            <person name="Visser J."/>
            <person name="Yu J.-H."/>
            <person name="Zhou M."/>
            <person name="Andersen M.R."/>
            <person name="Archer D.B."/>
            <person name="Baker S.E."/>
            <person name="Benoit I."/>
            <person name="Brakhage A.A."/>
            <person name="Braus G.H."/>
            <person name="Fischer R."/>
            <person name="Frisvad J.C."/>
            <person name="Goldman G.H."/>
            <person name="Houbraken J."/>
            <person name="Oakley B."/>
            <person name="Pocsi I."/>
            <person name="Scazzocchio C."/>
            <person name="Seiboth B."/>
            <person name="vanKuyk P.A."/>
            <person name="Wortman J."/>
            <person name="Dyer P.S."/>
            <person name="Grigoriev I.V."/>
        </authorList>
    </citation>
    <scope>NUCLEOTIDE SEQUENCE [LARGE SCALE GENOMIC DNA]</scope>
    <source>
        <strain evidence="13">CBS 506.65</strain>
    </source>
</reference>
<keyword evidence="5" id="KW-0808">Transferase</keyword>
<dbReference type="CDD" id="cd18105">
    <property type="entry name" value="SpoU-like_MRM1"/>
    <property type="match status" value="1"/>
</dbReference>
<dbReference type="InterPro" id="IPR029064">
    <property type="entry name" value="Ribosomal_eL30-like_sf"/>
</dbReference>
<dbReference type="InterPro" id="IPR029028">
    <property type="entry name" value="Alpha/beta_knot_MTases"/>
</dbReference>
<organism evidence="12 13">
    <name type="scientific">Penicilliopsis zonata CBS 506.65</name>
    <dbReference type="NCBI Taxonomy" id="1073090"/>
    <lineage>
        <taxon>Eukaryota</taxon>
        <taxon>Fungi</taxon>
        <taxon>Dikarya</taxon>
        <taxon>Ascomycota</taxon>
        <taxon>Pezizomycotina</taxon>
        <taxon>Eurotiomycetes</taxon>
        <taxon>Eurotiomycetidae</taxon>
        <taxon>Eurotiales</taxon>
        <taxon>Aspergillaceae</taxon>
        <taxon>Penicilliopsis</taxon>
    </lineage>
</organism>
<evidence type="ECO:0000256" key="1">
    <source>
        <dbReference type="ARBA" id="ARBA00004173"/>
    </source>
</evidence>
<dbReference type="InterPro" id="IPR047261">
    <property type="entry name" value="MRM1_MeTrfase_dom"/>
</dbReference>
<protein>
    <recommendedName>
        <fullName evidence="9">rRNA methyltransferase 1, mitochondrial</fullName>
    </recommendedName>
</protein>
<dbReference type="GO" id="GO:0016435">
    <property type="term" value="F:rRNA (guanine) methyltransferase activity"/>
    <property type="evidence" value="ECO:0007669"/>
    <property type="project" value="TreeGrafter"/>
</dbReference>
<proteinExistence type="inferred from homology"/>
<keyword evidence="7" id="KW-0809">Transit peptide</keyword>
<dbReference type="InterPro" id="IPR047182">
    <property type="entry name" value="MRM1"/>
</dbReference>
<feature type="domain" description="RNA 2-O ribose methyltransferase substrate binding" evidence="11">
    <location>
        <begin position="160"/>
        <end position="242"/>
    </location>
</feature>
<keyword evidence="13" id="KW-1185">Reference proteome</keyword>
<evidence type="ECO:0000256" key="10">
    <source>
        <dbReference type="SAM" id="MobiDB-lite"/>
    </source>
</evidence>
<comment type="subcellular location">
    <subcellularLocation>
        <location evidence="1">Mitochondrion</location>
    </subcellularLocation>
</comment>
<dbReference type="Gene3D" id="3.30.1330.30">
    <property type="match status" value="1"/>
</dbReference>
<evidence type="ECO:0000256" key="6">
    <source>
        <dbReference type="ARBA" id="ARBA00022691"/>
    </source>
</evidence>
<evidence type="ECO:0000256" key="4">
    <source>
        <dbReference type="ARBA" id="ARBA00022603"/>
    </source>
</evidence>
<dbReference type="InterPro" id="IPR029026">
    <property type="entry name" value="tRNA_m1G_MTases_N"/>
</dbReference>
<evidence type="ECO:0000256" key="9">
    <source>
        <dbReference type="ARBA" id="ARBA00034881"/>
    </source>
</evidence>
<dbReference type="EMBL" id="KV878338">
    <property type="protein sequence ID" value="OJJ49240.1"/>
    <property type="molecule type" value="Genomic_DNA"/>
</dbReference>
<dbReference type="OrthoDB" id="270651at2759"/>
<evidence type="ECO:0000256" key="3">
    <source>
        <dbReference type="ARBA" id="ARBA00022552"/>
    </source>
</evidence>
<feature type="compositionally biased region" description="Basic residues" evidence="10">
    <location>
        <begin position="119"/>
        <end position="132"/>
    </location>
</feature>
<dbReference type="VEuPathDB" id="FungiDB:ASPZODRAFT_140163"/>
<name>A0A1L9SPV2_9EURO</name>
<dbReference type="InterPro" id="IPR013123">
    <property type="entry name" value="SpoU_subst-bd"/>
</dbReference>
<keyword evidence="8" id="KW-0496">Mitochondrion</keyword>
<dbReference type="InterPro" id="IPR001537">
    <property type="entry name" value="SpoU_MeTrfase"/>
</dbReference>
<dbReference type="FunFam" id="3.30.1330.30:FF:000035">
    <property type="entry name" value="TrmH family RNA methyltransferase"/>
    <property type="match status" value="1"/>
</dbReference>
<evidence type="ECO:0000256" key="2">
    <source>
        <dbReference type="ARBA" id="ARBA00007228"/>
    </source>
</evidence>
<feature type="region of interest" description="Disordered" evidence="10">
    <location>
        <begin position="44"/>
        <end position="86"/>
    </location>
</feature>
<accession>A0A1L9SPV2</accession>
<dbReference type="GO" id="GO:0003723">
    <property type="term" value="F:RNA binding"/>
    <property type="evidence" value="ECO:0007669"/>
    <property type="project" value="InterPro"/>
</dbReference>
<dbReference type="SUPFAM" id="SSF55315">
    <property type="entry name" value="L30e-like"/>
    <property type="match status" value="1"/>
</dbReference>
<keyword evidence="6" id="KW-0949">S-adenosyl-L-methionine</keyword>
<evidence type="ECO:0000313" key="12">
    <source>
        <dbReference type="EMBL" id="OJJ49240.1"/>
    </source>
</evidence>
<evidence type="ECO:0000256" key="8">
    <source>
        <dbReference type="ARBA" id="ARBA00023128"/>
    </source>
</evidence>
<dbReference type="PANTHER" id="PTHR46103">
    <property type="entry name" value="RRNA METHYLTRANSFERASE 1, MITOCHONDRIAL"/>
    <property type="match status" value="1"/>
</dbReference>
<gene>
    <name evidence="12" type="ORF">ASPZODRAFT_140163</name>
</gene>
<comment type="similarity">
    <text evidence="2">Belongs to the class IV-like SAM-binding methyltransferase superfamily. RNA methyltransferase TrmH family.</text>
</comment>
<evidence type="ECO:0000313" key="13">
    <source>
        <dbReference type="Proteomes" id="UP000184188"/>
    </source>
</evidence>
<keyword evidence="4" id="KW-0489">Methyltransferase</keyword>